<dbReference type="EMBL" id="GEZM01028013">
    <property type="protein sequence ID" value="JAV86516.1"/>
    <property type="molecule type" value="Transcribed_RNA"/>
</dbReference>
<dbReference type="PANTHER" id="PTHR11012:SF30">
    <property type="entry name" value="PROTEIN KINASE-LIKE DOMAIN-CONTAINING"/>
    <property type="match status" value="1"/>
</dbReference>
<organism evidence="2">
    <name type="scientific">Photinus pyralis</name>
    <name type="common">Common eastern firefly</name>
    <name type="synonym">Lampyris pyralis</name>
    <dbReference type="NCBI Taxonomy" id="7054"/>
    <lineage>
        <taxon>Eukaryota</taxon>
        <taxon>Metazoa</taxon>
        <taxon>Ecdysozoa</taxon>
        <taxon>Arthropoda</taxon>
        <taxon>Hexapoda</taxon>
        <taxon>Insecta</taxon>
        <taxon>Pterygota</taxon>
        <taxon>Neoptera</taxon>
        <taxon>Endopterygota</taxon>
        <taxon>Coleoptera</taxon>
        <taxon>Polyphaga</taxon>
        <taxon>Elateriformia</taxon>
        <taxon>Elateroidea</taxon>
        <taxon>Lampyridae</taxon>
        <taxon>Lampyrinae</taxon>
        <taxon>Photinus</taxon>
    </lineage>
</organism>
<dbReference type="PANTHER" id="PTHR11012">
    <property type="entry name" value="PROTEIN KINASE-LIKE DOMAIN-CONTAINING"/>
    <property type="match status" value="1"/>
</dbReference>
<dbReference type="Pfam" id="PF02958">
    <property type="entry name" value="EcKL"/>
    <property type="match status" value="1"/>
</dbReference>
<name>A0A1Y1MPW9_PHOPY</name>
<evidence type="ECO:0000313" key="2">
    <source>
        <dbReference type="EMBL" id="JAV86515.1"/>
    </source>
</evidence>
<dbReference type="SMART" id="SM00587">
    <property type="entry name" value="CHK"/>
    <property type="match status" value="1"/>
</dbReference>
<dbReference type="EMBL" id="GEZM01028014">
    <property type="protein sequence ID" value="JAV86515.1"/>
    <property type="molecule type" value="Transcribed_RNA"/>
</dbReference>
<reference evidence="2" key="1">
    <citation type="journal article" date="2016" name="Sci. Rep.">
        <title>Molecular characterization of firefly nuptial gifts: a multi-omics approach sheds light on postcopulatory sexual selection.</title>
        <authorList>
            <person name="Al-Wathiqui N."/>
            <person name="Fallon T.R."/>
            <person name="South A."/>
            <person name="Weng J.K."/>
            <person name="Lewis S.M."/>
        </authorList>
    </citation>
    <scope>NUCLEOTIDE SEQUENCE</scope>
</reference>
<dbReference type="SUPFAM" id="SSF56112">
    <property type="entry name" value="Protein kinase-like (PK-like)"/>
    <property type="match status" value="1"/>
</dbReference>
<evidence type="ECO:0000259" key="1">
    <source>
        <dbReference type="SMART" id="SM00587"/>
    </source>
</evidence>
<sequence>MEFSNFLQSIISCRFEESMLVKFFENAFDLENVTITNVENKDGVKKGDSYLSEVNNFTVSASGKHKSDGKVVDVSLPIITKCLPKSVGWLKTFRSADFFNNECIFYNTVWKAMNQFQLEKNVKVFESIPLCISAYSDGTNDYIALENVNYKGFSQLTRSGGLDFDHAQLIMRLFARFHALGLAFKDQKPEEFQTIANALHETYFSENYRNWYSKFQINNLFPLIRDAIKQQLPESYLRRFDEVTEDDFFGKQIKSCERKGRLAVITHGDAWAPNFLLKYEGGNLMDAIMIDFQLARYASLGLDITFFLYSCTEQPMRLKYWDRLIEGYHETFVSTLKQLGSNSQLLTLEDLKEEIKLSALFGVGMSMEALAMSLLADDDVADLKGIEGEEVPLENVWVLPLLKDVQKQQRVANMLKHAIDSNFF</sequence>
<dbReference type="InterPro" id="IPR015897">
    <property type="entry name" value="CHK_kinase-like"/>
</dbReference>
<feature type="domain" description="CHK kinase-like" evidence="1">
    <location>
        <begin position="143"/>
        <end position="338"/>
    </location>
</feature>
<dbReference type="AlphaFoldDB" id="A0A1Y1MPW9"/>
<protein>
    <recommendedName>
        <fullName evidence="1">CHK kinase-like domain-containing protein</fullName>
    </recommendedName>
</protein>
<dbReference type="Gene3D" id="3.90.1200.10">
    <property type="match status" value="1"/>
</dbReference>
<dbReference type="InterPro" id="IPR004119">
    <property type="entry name" value="EcKL"/>
</dbReference>
<accession>A0A1Y1MPW9</accession>
<proteinExistence type="predicted"/>
<dbReference type="InterPro" id="IPR011009">
    <property type="entry name" value="Kinase-like_dom_sf"/>
</dbReference>